<dbReference type="PANTHER" id="PTHR47966">
    <property type="entry name" value="BETA-SITE APP-CLEAVING ENZYME, ISOFORM A-RELATED"/>
    <property type="match status" value="1"/>
</dbReference>
<evidence type="ECO:0000313" key="4">
    <source>
        <dbReference type="EMBL" id="TGJ69270.1"/>
    </source>
</evidence>
<comment type="similarity">
    <text evidence="1">Belongs to the peptidase A1 family.</text>
</comment>
<dbReference type="Gene3D" id="2.40.70.10">
    <property type="entry name" value="Acid Proteases"/>
    <property type="match status" value="2"/>
</dbReference>
<evidence type="ECO:0000256" key="3">
    <source>
        <dbReference type="SAM" id="Phobius"/>
    </source>
</evidence>
<reference evidence="4 5" key="1">
    <citation type="submission" date="2019-03" db="EMBL/GenBank/DDBJ databases">
        <title>Nematode-trapping fungi genome.</title>
        <authorList>
            <person name="Vidal-Diez De Ulzurrun G."/>
        </authorList>
    </citation>
    <scope>NUCLEOTIDE SEQUENCE [LARGE SCALE GENOMIC DNA]</scope>
    <source>
        <strain evidence="4 5">TWF154</strain>
    </source>
</reference>
<dbReference type="Proteomes" id="UP000297595">
    <property type="component" value="Unassembled WGS sequence"/>
</dbReference>
<protein>
    <submittedName>
        <fullName evidence="4">Uncharacterized protein</fullName>
    </submittedName>
</protein>
<gene>
    <name evidence="4" type="ORF">EYR41_005322</name>
</gene>
<dbReference type="EMBL" id="SOZJ01000003">
    <property type="protein sequence ID" value="TGJ69270.1"/>
    <property type="molecule type" value="Genomic_DNA"/>
</dbReference>
<dbReference type="Pfam" id="PF00026">
    <property type="entry name" value="Asp"/>
    <property type="match status" value="1"/>
</dbReference>
<accession>A0A7C8KAG3</accession>
<comment type="caution">
    <text evidence="4">The sequence shown here is derived from an EMBL/GenBank/DDBJ whole genome shotgun (WGS) entry which is preliminary data.</text>
</comment>
<proteinExistence type="inferred from homology"/>
<sequence>MRISKALATASICLATAEGFKFQLHNSFGSPVEAAADLIKRATISTTFKYAAPQFSYYVDLLVGSAHDFVRLRLSSDPFTWFPGPLPRRNYCNGQTSANFALCVQSNFSGTYDPSGSSTFKNLSSALNLTSSDSRYYVLGYYGQDTLQIGQTEVDNVPIGIAYDYTRTPQLGLGIGGSGSTEKTLIRTMLDEDVISVLAYGLYLNDFDTNSSELTIGAIDTAKYEGDLITFESSATTTVQLNSLEYEDGSGGDPETLATSWNANVEFSTGLLYFPNGPLQAIVGDVEAYLDTTYGGYLTDCSFRYTAKALIFTFQGTTITVPAKQWIIPAYTLGGYQTTLRDGSTPACIVLVDSMDNYSLAARAGYTAVFGMPFVRATYMVHDFTNQQTSFAQAKLNTTDSELKSLGTDGVAPFATLVPSTTMSGPSNIAPTTTETGAVTAGPGGNNGQSDGQSSGGGGSSTPVGAIVGGVVGGIAVIAAAIGAFFFFRRRQNRETNANDTLPPPPPPMEQAQQQGGQPPVGPPYAGYNTQNAGFNNQGYNGQYGQQGGYNEQYGLAPTLPNKGYAPPTSPGPYPPPQSPMSEMAATPMDPSRHSSVVSPLDQSRNPSVVSPLDQNRHPSMPGVTELPSPGGQQMPVELPGNMH</sequence>
<feature type="compositionally biased region" description="Low complexity" evidence="2">
    <location>
        <begin position="531"/>
        <end position="555"/>
    </location>
</feature>
<feature type="transmembrane region" description="Helical" evidence="3">
    <location>
        <begin position="464"/>
        <end position="488"/>
    </location>
</feature>
<dbReference type="InterPro" id="IPR001461">
    <property type="entry name" value="Aspartic_peptidase_A1"/>
</dbReference>
<feature type="region of interest" description="Disordered" evidence="2">
    <location>
        <begin position="496"/>
        <end position="644"/>
    </location>
</feature>
<keyword evidence="3" id="KW-0472">Membrane</keyword>
<feature type="compositionally biased region" description="Polar residues" evidence="2">
    <location>
        <begin position="594"/>
        <end position="609"/>
    </location>
</feature>
<name>A0A7C8KAG3_ORBOL</name>
<keyword evidence="3" id="KW-0812">Transmembrane</keyword>
<feature type="compositionally biased region" description="Pro residues" evidence="2">
    <location>
        <begin position="568"/>
        <end position="579"/>
    </location>
</feature>
<dbReference type="InterPro" id="IPR033121">
    <property type="entry name" value="PEPTIDASE_A1"/>
</dbReference>
<evidence type="ECO:0000313" key="5">
    <source>
        <dbReference type="Proteomes" id="UP000297595"/>
    </source>
</evidence>
<dbReference type="AlphaFoldDB" id="A0A7C8KAG3"/>
<dbReference type="GO" id="GO:0006508">
    <property type="term" value="P:proteolysis"/>
    <property type="evidence" value="ECO:0007669"/>
    <property type="project" value="InterPro"/>
</dbReference>
<feature type="compositionally biased region" description="Polar residues" evidence="2">
    <location>
        <begin position="422"/>
        <end position="437"/>
    </location>
</feature>
<dbReference type="PANTHER" id="PTHR47966:SF65">
    <property type="entry name" value="ASPARTIC-TYPE ENDOPEPTIDASE"/>
    <property type="match status" value="1"/>
</dbReference>
<dbReference type="SUPFAM" id="SSF50630">
    <property type="entry name" value="Acid proteases"/>
    <property type="match status" value="1"/>
</dbReference>
<evidence type="ECO:0000256" key="1">
    <source>
        <dbReference type="ARBA" id="ARBA00007447"/>
    </source>
</evidence>
<organism evidence="4 5">
    <name type="scientific">Orbilia oligospora</name>
    <name type="common">Nematode-trapping fungus</name>
    <name type="synonym">Arthrobotrys oligospora</name>
    <dbReference type="NCBI Taxonomy" id="2813651"/>
    <lineage>
        <taxon>Eukaryota</taxon>
        <taxon>Fungi</taxon>
        <taxon>Dikarya</taxon>
        <taxon>Ascomycota</taxon>
        <taxon>Pezizomycotina</taxon>
        <taxon>Orbiliomycetes</taxon>
        <taxon>Orbiliales</taxon>
        <taxon>Orbiliaceae</taxon>
        <taxon>Orbilia</taxon>
    </lineage>
</organism>
<feature type="region of interest" description="Disordered" evidence="2">
    <location>
        <begin position="422"/>
        <end position="460"/>
    </location>
</feature>
<dbReference type="GO" id="GO:0004190">
    <property type="term" value="F:aspartic-type endopeptidase activity"/>
    <property type="evidence" value="ECO:0007669"/>
    <property type="project" value="InterPro"/>
</dbReference>
<dbReference type="PROSITE" id="PS51767">
    <property type="entry name" value="PEPTIDASE_A1"/>
    <property type="match status" value="1"/>
</dbReference>
<evidence type="ECO:0000256" key="2">
    <source>
        <dbReference type="SAM" id="MobiDB-lite"/>
    </source>
</evidence>
<dbReference type="InterPro" id="IPR021109">
    <property type="entry name" value="Peptidase_aspartic_dom_sf"/>
</dbReference>
<keyword evidence="3" id="KW-1133">Transmembrane helix</keyword>